<keyword evidence="5" id="KW-1185">Reference proteome</keyword>
<protein>
    <recommendedName>
        <fullName evidence="3">Zn(2)-C6 fungal-type domain-containing protein</fullName>
    </recommendedName>
</protein>
<evidence type="ECO:0000256" key="1">
    <source>
        <dbReference type="ARBA" id="ARBA00004123"/>
    </source>
</evidence>
<dbReference type="HOGENOM" id="CLU_041955_0_0_1"/>
<keyword evidence="2" id="KW-0539">Nucleus</keyword>
<name>W3WV08_PESFW</name>
<dbReference type="InParanoid" id="W3WV08"/>
<dbReference type="KEGG" id="pfy:PFICI_10851"/>
<proteinExistence type="predicted"/>
<dbReference type="OMA" id="TVEGSCW"/>
<dbReference type="AlphaFoldDB" id="W3WV08"/>
<dbReference type="CDD" id="cd00067">
    <property type="entry name" value="GAL4"/>
    <property type="match status" value="1"/>
</dbReference>
<feature type="domain" description="Zn(2)-C6 fungal-type" evidence="3">
    <location>
        <begin position="10"/>
        <end position="40"/>
    </location>
</feature>
<dbReference type="Proteomes" id="UP000030651">
    <property type="component" value="Unassembled WGS sequence"/>
</dbReference>
<dbReference type="InterPro" id="IPR036864">
    <property type="entry name" value="Zn2-C6_fun-type_DNA-bd_sf"/>
</dbReference>
<dbReference type="InterPro" id="IPR001138">
    <property type="entry name" value="Zn2Cys6_DnaBD"/>
</dbReference>
<dbReference type="GeneID" id="19275864"/>
<dbReference type="GO" id="GO:0005634">
    <property type="term" value="C:nucleus"/>
    <property type="evidence" value="ECO:0007669"/>
    <property type="project" value="UniProtKB-SubCell"/>
</dbReference>
<dbReference type="InterPro" id="IPR021858">
    <property type="entry name" value="Fun_TF"/>
</dbReference>
<dbReference type="PANTHER" id="PTHR37534:SF46">
    <property type="entry name" value="ZN(II)2CYS6 TRANSCRIPTION FACTOR (EUROFUNG)"/>
    <property type="match status" value="1"/>
</dbReference>
<dbReference type="SMART" id="SM00066">
    <property type="entry name" value="GAL4"/>
    <property type="match status" value="1"/>
</dbReference>
<dbReference type="Pfam" id="PF11951">
    <property type="entry name" value="Fungal_trans_2"/>
    <property type="match status" value="1"/>
</dbReference>
<dbReference type="eggNOG" id="ENOG502RXA0">
    <property type="taxonomic scope" value="Eukaryota"/>
</dbReference>
<evidence type="ECO:0000259" key="3">
    <source>
        <dbReference type="PROSITE" id="PS50048"/>
    </source>
</evidence>
<sequence length="455" mass="50143">MVRVRTVVGSCWSCKKRRIRCDLGKPGCVRCSLIGASCDYGEKCIRWNSKAATSIPAVYQANDMGSYHATSLAVNEKRALEYFHGRLWPLFTTASEPCSPPIVMALQHRVLLLAICVISDGHRILQDGRNDRRMLKSKHLECLAAVRGELDTHCQSGDRLPVSLLLAVLFLYFHGGYMDCTLDMASTASHHAGVRAIIAGLGGIEAILDECPEPLHMLLSEFASADLTTTMIKGGSPAYGPAFWLAVDKRCVWWSRDPLGRSSLASVFSGISRMIAYQVGLLNKGEGPDTDRILEFEALFDPVYIPVTSGGLGNHEGGSKTATKNSLEIFNAFSLIRAFQLAALIYLRRAVCGLPTLHPLVQQHVLPCLDCILDMVQPTMVFNCVIFPLLITGAHVQSLGYRRKVRNLVSAIHRDMKFCSVQSAGVFLDRLWASRPEVLSWYQMFAGLNLDAVIL</sequence>
<comment type="subcellular location">
    <subcellularLocation>
        <location evidence="1">Nucleus</location>
    </subcellularLocation>
</comment>
<reference evidence="5" key="1">
    <citation type="journal article" date="2015" name="BMC Genomics">
        <title>Genomic and transcriptomic analysis of the endophytic fungus Pestalotiopsis fici reveals its lifestyle and high potential for synthesis of natural products.</title>
        <authorList>
            <person name="Wang X."/>
            <person name="Zhang X."/>
            <person name="Liu L."/>
            <person name="Xiang M."/>
            <person name="Wang W."/>
            <person name="Sun X."/>
            <person name="Che Y."/>
            <person name="Guo L."/>
            <person name="Liu G."/>
            <person name="Guo L."/>
            <person name="Wang C."/>
            <person name="Yin W.B."/>
            <person name="Stadler M."/>
            <person name="Zhang X."/>
            <person name="Liu X."/>
        </authorList>
    </citation>
    <scope>NUCLEOTIDE SEQUENCE [LARGE SCALE GENOMIC DNA]</scope>
    <source>
        <strain evidence="5">W106-1 / CGMCC3.15140</strain>
    </source>
</reference>
<evidence type="ECO:0000313" key="5">
    <source>
        <dbReference type="Proteomes" id="UP000030651"/>
    </source>
</evidence>
<dbReference type="GO" id="GO:0008270">
    <property type="term" value="F:zinc ion binding"/>
    <property type="evidence" value="ECO:0007669"/>
    <property type="project" value="InterPro"/>
</dbReference>
<organism evidence="4 5">
    <name type="scientific">Pestalotiopsis fici (strain W106-1 / CGMCC3.15140)</name>
    <dbReference type="NCBI Taxonomy" id="1229662"/>
    <lineage>
        <taxon>Eukaryota</taxon>
        <taxon>Fungi</taxon>
        <taxon>Dikarya</taxon>
        <taxon>Ascomycota</taxon>
        <taxon>Pezizomycotina</taxon>
        <taxon>Sordariomycetes</taxon>
        <taxon>Xylariomycetidae</taxon>
        <taxon>Amphisphaeriales</taxon>
        <taxon>Sporocadaceae</taxon>
        <taxon>Pestalotiopsis</taxon>
    </lineage>
</organism>
<dbReference type="GO" id="GO:0000981">
    <property type="term" value="F:DNA-binding transcription factor activity, RNA polymerase II-specific"/>
    <property type="evidence" value="ECO:0007669"/>
    <property type="project" value="InterPro"/>
</dbReference>
<dbReference type="OrthoDB" id="2943660at2759"/>
<dbReference type="PROSITE" id="PS50048">
    <property type="entry name" value="ZN2_CY6_FUNGAL_2"/>
    <property type="match status" value="1"/>
</dbReference>
<dbReference type="PANTHER" id="PTHR37534">
    <property type="entry name" value="TRANSCRIPTIONAL ACTIVATOR PROTEIN UGA3"/>
    <property type="match status" value="1"/>
</dbReference>
<dbReference type="PROSITE" id="PS00463">
    <property type="entry name" value="ZN2_CY6_FUNGAL_1"/>
    <property type="match status" value="1"/>
</dbReference>
<accession>W3WV08</accession>
<dbReference type="RefSeq" id="XP_007837623.1">
    <property type="nucleotide sequence ID" value="XM_007839432.1"/>
</dbReference>
<dbReference type="SUPFAM" id="SSF57701">
    <property type="entry name" value="Zn2/Cys6 DNA-binding domain"/>
    <property type="match status" value="1"/>
</dbReference>
<gene>
    <name evidence="4" type="ORF">PFICI_10851</name>
</gene>
<dbReference type="EMBL" id="KI912116">
    <property type="protein sequence ID" value="ETS76977.1"/>
    <property type="molecule type" value="Genomic_DNA"/>
</dbReference>
<evidence type="ECO:0000313" key="4">
    <source>
        <dbReference type="EMBL" id="ETS76977.1"/>
    </source>
</evidence>
<evidence type="ECO:0000256" key="2">
    <source>
        <dbReference type="ARBA" id="ARBA00023242"/>
    </source>
</evidence>
<dbReference type="Gene3D" id="4.10.240.10">
    <property type="entry name" value="Zn(2)-C6 fungal-type DNA-binding domain"/>
    <property type="match status" value="1"/>
</dbReference>
<dbReference type="Pfam" id="PF00172">
    <property type="entry name" value="Zn_clus"/>
    <property type="match status" value="1"/>
</dbReference>